<dbReference type="Proteomes" id="UP000231503">
    <property type="component" value="Unassembled WGS sequence"/>
</dbReference>
<dbReference type="Gene3D" id="3.20.20.140">
    <property type="entry name" value="Metal-dependent hydrolases"/>
    <property type="match status" value="2"/>
</dbReference>
<evidence type="ECO:0000259" key="1">
    <source>
        <dbReference type="Pfam" id="PF07969"/>
    </source>
</evidence>
<comment type="caution">
    <text evidence="2">The sequence shown here is derived from an EMBL/GenBank/DDBJ whole genome shotgun (WGS) entry which is preliminary data.</text>
</comment>
<protein>
    <recommendedName>
        <fullName evidence="1">Amidohydrolase 3 domain-containing protein</fullName>
    </recommendedName>
</protein>
<dbReference type="Pfam" id="PF07969">
    <property type="entry name" value="Amidohydro_3"/>
    <property type="match status" value="1"/>
</dbReference>
<proteinExistence type="predicted"/>
<dbReference type="GO" id="GO:0005829">
    <property type="term" value="C:cytosol"/>
    <property type="evidence" value="ECO:0007669"/>
    <property type="project" value="TreeGrafter"/>
</dbReference>
<dbReference type="InterPro" id="IPR023100">
    <property type="entry name" value="D-aminoacylase_insert_dom_sf"/>
</dbReference>
<gene>
    <name evidence="2" type="ORF">COU47_00100</name>
</gene>
<dbReference type="SUPFAM" id="SSF51338">
    <property type="entry name" value="Composite domain of metallo-dependent hydrolases"/>
    <property type="match status" value="1"/>
</dbReference>
<dbReference type="GO" id="GO:0016811">
    <property type="term" value="F:hydrolase activity, acting on carbon-nitrogen (but not peptide) bonds, in linear amides"/>
    <property type="evidence" value="ECO:0007669"/>
    <property type="project" value="InterPro"/>
</dbReference>
<dbReference type="PANTHER" id="PTHR11647:SF1">
    <property type="entry name" value="COLLAPSIN RESPONSE MEDIATOR PROTEIN"/>
    <property type="match status" value="1"/>
</dbReference>
<dbReference type="SUPFAM" id="SSF51556">
    <property type="entry name" value="Metallo-dependent hydrolases"/>
    <property type="match status" value="1"/>
</dbReference>
<dbReference type="AlphaFoldDB" id="A0A2H0TE47"/>
<reference evidence="3" key="1">
    <citation type="submission" date="2017-09" db="EMBL/GenBank/DDBJ databases">
        <title>Depth-based differentiation of microbial function through sediment-hosted aquifers and enrichment of novel symbionts in the deep terrestrial subsurface.</title>
        <authorList>
            <person name="Probst A.J."/>
            <person name="Ladd B."/>
            <person name="Jarett J.K."/>
            <person name="Geller-Mcgrath D.E."/>
            <person name="Sieber C.M.K."/>
            <person name="Emerson J.B."/>
            <person name="Anantharaman K."/>
            <person name="Thomas B.C."/>
            <person name="Malmstrom R."/>
            <person name="Stieglmeier M."/>
            <person name="Klingl A."/>
            <person name="Woyke T."/>
            <person name="Ryan C.M."/>
            <person name="Banfield J.F."/>
        </authorList>
    </citation>
    <scope>NUCLEOTIDE SEQUENCE [LARGE SCALE GENOMIC DNA]</scope>
</reference>
<dbReference type="InterPro" id="IPR032466">
    <property type="entry name" value="Metal_Hydrolase"/>
</dbReference>
<dbReference type="Gene3D" id="3.30.1490.130">
    <property type="entry name" value="D-aminoacylase. Domain 3"/>
    <property type="match status" value="1"/>
</dbReference>
<dbReference type="InterPro" id="IPR013108">
    <property type="entry name" value="Amidohydro_3"/>
</dbReference>
<feature type="domain" description="Amidohydrolase 3" evidence="1">
    <location>
        <begin position="431"/>
        <end position="520"/>
    </location>
</feature>
<dbReference type="EMBL" id="PFCO01000001">
    <property type="protein sequence ID" value="PIR69828.1"/>
    <property type="molecule type" value="Genomic_DNA"/>
</dbReference>
<sequence length="542" mass="59896">MASYSIIIRNGRVIDGKRSAPKQADVGIKDGKIMAVGDLSVETGEKEIDARDRYVVPGFIDITSHSDTYWTLFNYPLQESLLWQGVTTIIGGNCGASLAPLVSGQEIEAIQKWTDTTTININWQSVEELFDELDRHRFGVNVGTLIGFGTIRRGVVKNINAPASTGEIEKMKFLLQNAIKAGAFGLSTSLGRSHEQLASKEELMALSEVTAEAGGIVKYHLRNEGEGILPALSEAIAIARDITSNHPPTKENPRPFHTHISHFKILGKQSWPFFDEVLHMVEQAQKDGIAITMDMFPYTRTGSSLYLLLPSWAREGGGDAMLKRLSEEETRKAIQEDLKKLTLHYERIVVASTFRDQTAIGKTIAELAGETSLTPEEVILNLLQINNLNVSIFNEVISEEHVIALAKRPYIYFASDGAGFNVTKKTPNILPHPRSFGAFPRVLSEFVKEKSILSWEEAVHKMTYLPAKLLGIDDRGVIEKGAHADIVVLHPEKILDKATYENPLQYSEGIEVVCLNGEIVLENGEIRKDPAGIVVKKQNGTS</sequence>
<dbReference type="GO" id="GO:0016812">
    <property type="term" value="F:hydrolase activity, acting on carbon-nitrogen (but not peptide) bonds, in cyclic amides"/>
    <property type="evidence" value="ECO:0007669"/>
    <property type="project" value="TreeGrafter"/>
</dbReference>
<dbReference type="InterPro" id="IPR011059">
    <property type="entry name" value="Metal-dep_hydrolase_composite"/>
</dbReference>
<organism evidence="2 3">
    <name type="scientific">Candidatus Niyogibacteria bacterium CG10_big_fil_rev_8_21_14_0_10_46_36</name>
    <dbReference type="NCBI Taxonomy" id="1974726"/>
    <lineage>
        <taxon>Bacteria</taxon>
        <taxon>Candidatus Niyogiibacteriota</taxon>
    </lineage>
</organism>
<evidence type="ECO:0000313" key="2">
    <source>
        <dbReference type="EMBL" id="PIR69828.1"/>
    </source>
</evidence>
<dbReference type="PANTHER" id="PTHR11647">
    <property type="entry name" value="HYDRANTOINASE/DIHYDROPYRIMIDINASE FAMILY MEMBER"/>
    <property type="match status" value="1"/>
</dbReference>
<name>A0A2H0TE47_9BACT</name>
<dbReference type="InterPro" id="IPR050378">
    <property type="entry name" value="Metallo-dep_Hydrolases_sf"/>
</dbReference>
<evidence type="ECO:0000313" key="3">
    <source>
        <dbReference type="Proteomes" id="UP000231503"/>
    </source>
</evidence>
<accession>A0A2H0TE47</accession>
<dbReference type="Gene3D" id="2.30.40.10">
    <property type="entry name" value="Urease, subunit C, domain 1"/>
    <property type="match status" value="2"/>
</dbReference>